<dbReference type="AlphaFoldDB" id="A0A979GUV5"/>
<proteinExistence type="predicted"/>
<name>A0A979GUV5_CHIPD</name>
<dbReference type="KEGG" id="cpi:Cpin_3515"/>
<dbReference type="OrthoDB" id="9816185at2"/>
<dbReference type="EMBL" id="CP001699">
    <property type="protein sequence ID" value="ACU60979.1"/>
    <property type="molecule type" value="Genomic_DNA"/>
</dbReference>
<dbReference type="Proteomes" id="UP000002215">
    <property type="component" value="Chromosome"/>
</dbReference>
<accession>A0A979GUV5</accession>
<dbReference type="RefSeq" id="WP_012791153.1">
    <property type="nucleotide sequence ID" value="NC_013132.1"/>
</dbReference>
<evidence type="ECO:0008006" key="3">
    <source>
        <dbReference type="Google" id="ProtNLM"/>
    </source>
</evidence>
<gene>
    <name evidence="1" type="ordered locus">Cpin_3515</name>
</gene>
<reference evidence="1 2" key="2">
    <citation type="journal article" date="2010" name="Stand. Genomic Sci.">
        <title>Complete genome sequence of Chitinophaga pinensis type strain (UQM 2034).</title>
        <authorList>
            <person name="Glavina Del Rio T."/>
            <person name="Abt B."/>
            <person name="Spring S."/>
            <person name="Lapidus A."/>
            <person name="Nolan M."/>
            <person name="Tice H."/>
            <person name="Copeland A."/>
            <person name="Cheng J.F."/>
            <person name="Chen F."/>
            <person name="Bruce D."/>
            <person name="Goodwin L."/>
            <person name="Pitluck S."/>
            <person name="Ivanova N."/>
            <person name="Mavromatis K."/>
            <person name="Mikhailova N."/>
            <person name="Pati A."/>
            <person name="Chen A."/>
            <person name="Palaniappan K."/>
            <person name="Land M."/>
            <person name="Hauser L."/>
            <person name="Chang Y.J."/>
            <person name="Jeffries C.D."/>
            <person name="Chain P."/>
            <person name="Saunders E."/>
            <person name="Detter J.C."/>
            <person name="Brettin T."/>
            <person name="Rohde M."/>
            <person name="Goker M."/>
            <person name="Bristow J."/>
            <person name="Eisen J.A."/>
            <person name="Markowitz V."/>
            <person name="Hugenholtz P."/>
            <person name="Kyrpides N.C."/>
            <person name="Klenk H.P."/>
            <person name="Lucas S."/>
        </authorList>
    </citation>
    <scope>NUCLEOTIDE SEQUENCE [LARGE SCALE GENOMIC DNA]</scope>
    <source>
        <strain evidence="2">ATCC 43595 / DSM 2588 / LMG 13176 / NBRC 15968 / NCIMB 11800 / UQM 2034</strain>
    </source>
</reference>
<sequence>MIAIPPALSNTIARIYFDLIKVRIFERIHLISMVMDVLGGNQPLSSIQHDAANGNSKISVANFFVNGNLIKTLADLPKLKMSNAHNWVSTYNSTLRNILTHFNHEMRLRKIILVSPTNAATVDRELKRRFKMMTGNSGKKAILTKFVNFILDYEGMHKYVAYQVGIELGIDCCPYCNRMPNQTIVDENDNGVIRPAFDHFLSQSHYPFLALSFFNLVPCCFYCNTSLKGGKKLSINTHLNPFLHGYGQDCVFKANLKNLHADISHPDNFEVRLHCVIPATNPKYRRIVGNNLSEGNINLFKLNSLYYSHRDIIGELWLKAQKYSSGHQGALFTSLGLRQEEKEKFYRLYFGNYRNEDDFVKRPLSKLTHDIIREMLPDLFV</sequence>
<reference evidence="2" key="1">
    <citation type="submission" date="2009-08" db="EMBL/GenBank/DDBJ databases">
        <title>The complete genome of Chitinophaga pinensis DSM 2588.</title>
        <authorList>
            <consortium name="US DOE Joint Genome Institute (JGI-PGF)"/>
            <person name="Lucas S."/>
            <person name="Copeland A."/>
            <person name="Lapidus A."/>
            <person name="Glavina del Rio T."/>
            <person name="Dalin E."/>
            <person name="Tice H."/>
            <person name="Bruce D."/>
            <person name="Goodwin L."/>
            <person name="Pitluck S."/>
            <person name="Kyrpides N."/>
            <person name="Mavromatis K."/>
            <person name="Ivanova N."/>
            <person name="Mikhailova N."/>
            <person name="Sims D."/>
            <person name="Meinche L."/>
            <person name="Brettin T."/>
            <person name="Detter J.C."/>
            <person name="Han C."/>
            <person name="Larimer F."/>
            <person name="Land M."/>
            <person name="Hauser L."/>
            <person name="Markowitz V."/>
            <person name="Cheng J.-F."/>
            <person name="Hugenholtz P."/>
            <person name="Woyke T."/>
            <person name="Wu D."/>
            <person name="Spring S."/>
            <person name="Klenk H.-P."/>
            <person name="Eisen J.A."/>
        </authorList>
    </citation>
    <scope>NUCLEOTIDE SEQUENCE [LARGE SCALE GENOMIC DNA]</scope>
    <source>
        <strain evidence="2">ATCC 43595 / DSM 2588 / LMG 13176 / NBRC 15968 / NCIMB 11800 / UQM 2034</strain>
    </source>
</reference>
<evidence type="ECO:0000313" key="1">
    <source>
        <dbReference type="EMBL" id="ACU60979.1"/>
    </source>
</evidence>
<organism evidence="1 2">
    <name type="scientific">Chitinophaga pinensis (strain ATCC 43595 / DSM 2588 / LMG 13176 / NBRC 15968 / NCIMB 11800 / UQM 2034)</name>
    <dbReference type="NCBI Taxonomy" id="485918"/>
    <lineage>
        <taxon>Bacteria</taxon>
        <taxon>Pseudomonadati</taxon>
        <taxon>Bacteroidota</taxon>
        <taxon>Chitinophagia</taxon>
        <taxon>Chitinophagales</taxon>
        <taxon>Chitinophagaceae</taxon>
        <taxon>Chitinophaga</taxon>
    </lineage>
</organism>
<evidence type="ECO:0000313" key="2">
    <source>
        <dbReference type="Proteomes" id="UP000002215"/>
    </source>
</evidence>
<protein>
    <recommendedName>
        <fullName evidence="3">HNH endonuclease</fullName>
    </recommendedName>
</protein>